<proteinExistence type="predicted"/>
<protein>
    <submittedName>
        <fullName evidence="2">Uncharacterized protein</fullName>
    </submittedName>
</protein>
<feature type="region of interest" description="Disordered" evidence="1">
    <location>
        <begin position="209"/>
        <end position="239"/>
    </location>
</feature>
<evidence type="ECO:0000313" key="2">
    <source>
        <dbReference type="EMBL" id="KHJ79814.1"/>
    </source>
</evidence>
<feature type="compositionally biased region" description="Low complexity" evidence="1">
    <location>
        <begin position="214"/>
        <end position="225"/>
    </location>
</feature>
<reference evidence="2 3" key="1">
    <citation type="submission" date="2014-03" db="EMBL/GenBank/DDBJ databases">
        <title>Draft genome of the hookworm Oesophagostomum dentatum.</title>
        <authorList>
            <person name="Mitreva M."/>
        </authorList>
    </citation>
    <scope>NUCLEOTIDE SEQUENCE [LARGE SCALE GENOMIC DNA]</scope>
    <source>
        <strain evidence="2 3">OD-Hann</strain>
    </source>
</reference>
<evidence type="ECO:0000256" key="1">
    <source>
        <dbReference type="SAM" id="MobiDB-lite"/>
    </source>
</evidence>
<keyword evidence="3" id="KW-1185">Reference proteome</keyword>
<dbReference type="OrthoDB" id="5829288at2759"/>
<evidence type="ECO:0000313" key="3">
    <source>
        <dbReference type="Proteomes" id="UP000053660"/>
    </source>
</evidence>
<name>A0A0B1S4F0_OESDE</name>
<organism evidence="2 3">
    <name type="scientific">Oesophagostomum dentatum</name>
    <name type="common">Nodular worm</name>
    <dbReference type="NCBI Taxonomy" id="61180"/>
    <lineage>
        <taxon>Eukaryota</taxon>
        <taxon>Metazoa</taxon>
        <taxon>Ecdysozoa</taxon>
        <taxon>Nematoda</taxon>
        <taxon>Chromadorea</taxon>
        <taxon>Rhabditida</taxon>
        <taxon>Rhabditina</taxon>
        <taxon>Rhabditomorpha</taxon>
        <taxon>Strongyloidea</taxon>
        <taxon>Strongylidae</taxon>
        <taxon>Oesophagostomum</taxon>
    </lineage>
</organism>
<gene>
    <name evidence="2" type="ORF">OESDEN_20526</name>
</gene>
<dbReference type="AlphaFoldDB" id="A0A0B1S4F0"/>
<dbReference type="EMBL" id="KN603113">
    <property type="protein sequence ID" value="KHJ79814.1"/>
    <property type="molecule type" value="Genomic_DNA"/>
</dbReference>
<dbReference type="Proteomes" id="UP000053660">
    <property type="component" value="Unassembled WGS sequence"/>
</dbReference>
<sequence length="239" mass="27581">MRRKAKSSVSVPPLYNESPTVPDVDRICAQMDKLLSAFNSMSRQVFSRLEDVESRQMEMEHVLQSHARLGEEVKNAIEALKASTTEVLTRIPPATETPPALTYPYKLTKEQVDEIQLKETTATSFARKVERKLFEDEKDKNEKLEMRAAQDKVRWLRELVNYRYPSKNGVRDNTVWSACKKGINDYHTKQRKRVELVFADIPRAEERNFYPAQSSEHVSPSVSPENQDQEYLFTGSPTL</sequence>
<accession>A0A0B1S4F0</accession>
<feature type="region of interest" description="Disordered" evidence="1">
    <location>
        <begin position="1"/>
        <end position="21"/>
    </location>
</feature>